<organism evidence="2 3">
    <name type="scientific">Pinibacter aurantiacus</name>
    <dbReference type="NCBI Taxonomy" id="2851599"/>
    <lineage>
        <taxon>Bacteria</taxon>
        <taxon>Pseudomonadati</taxon>
        <taxon>Bacteroidota</taxon>
        <taxon>Chitinophagia</taxon>
        <taxon>Chitinophagales</taxon>
        <taxon>Chitinophagaceae</taxon>
        <taxon>Pinibacter</taxon>
    </lineage>
</organism>
<proteinExistence type="predicted"/>
<reference evidence="2" key="1">
    <citation type="submission" date="2021-06" db="EMBL/GenBank/DDBJ databases">
        <authorList>
            <person name="Huq M.A."/>
        </authorList>
    </citation>
    <scope>NUCLEOTIDE SEQUENCE</scope>
    <source>
        <strain evidence="2">MAH-26</strain>
    </source>
</reference>
<name>A0A9E2W6Y1_9BACT</name>
<sequence>MRKVYGLFYNILPIKKVQTDDELYLLNDAEVAAIKKRERIAIVSAAFFGAMGVVLLVIPPHLFPQFFPVTNITVLGKAFALPLILWMYSIVLVYIELLLLTLLNIWVAHEMAVATGFLNYSNKGAEHKRNLMLDIGLEKKNRQVLEYGIDPLQQANRKVILVWNLMFMLKATLSNFVFKLFIQRVFGRYMVQMLKDMAGIPIFAFWNAYGTHVILNKAKIIIMGQNFIEGISQSIYKVQPETPEFKAMLYDTLQFIAISKRDFHENHFLLTKNLFALYNITAKDKHLLTEDYLDRVKSLETKEKNIVLLLIITGFLLDGKISFREKQTIREMNLHGVFEETEANISRWSHDFLYGKGLDELLEKYLGDAYKMNVA</sequence>
<keyword evidence="1" id="KW-0812">Transmembrane</keyword>
<dbReference type="EMBL" id="JAHSPG010000001">
    <property type="protein sequence ID" value="MBV4355801.1"/>
    <property type="molecule type" value="Genomic_DNA"/>
</dbReference>
<keyword evidence="1" id="KW-1133">Transmembrane helix</keyword>
<protein>
    <submittedName>
        <fullName evidence="2">Uncharacterized protein</fullName>
    </submittedName>
</protein>
<dbReference type="Proteomes" id="UP000812270">
    <property type="component" value="Unassembled WGS sequence"/>
</dbReference>
<keyword evidence="3" id="KW-1185">Reference proteome</keyword>
<feature type="transmembrane region" description="Helical" evidence="1">
    <location>
        <begin position="159"/>
        <end position="178"/>
    </location>
</feature>
<dbReference type="NCBIfam" id="NF047767">
    <property type="entry name" value="LBF_2804_fam"/>
    <property type="match status" value="1"/>
</dbReference>
<comment type="caution">
    <text evidence="2">The sequence shown here is derived from an EMBL/GenBank/DDBJ whole genome shotgun (WGS) entry which is preliminary data.</text>
</comment>
<evidence type="ECO:0000313" key="3">
    <source>
        <dbReference type="Proteomes" id="UP000812270"/>
    </source>
</evidence>
<evidence type="ECO:0000313" key="2">
    <source>
        <dbReference type="EMBL" id="MBV4355801.1"/>
    </source>
</evidence>
<dbReference type="RefSeq" id="WP_217789346.1">
    <property type="nucleotide sequence ID" value="NZ_JAHSPG010000001.1"/>
</dbReference>
<accession>A0A9E2W6Y1</accession>
<feature type="transmembrane region" description="Helical" evidence="1">
    <location>
        <begin position="198"/>
        <end position="215"/>
    </location>
</feature>
<evidence type="ECO:0000256" key="1">
    <source>
        <dbReference type="SAM" id="Phobius"/>
    </source>
</evidence>
<gene>
    <name evidence="2" type="ORF">KTO63_01485</name>
</gene>
<dbReference type="AlphaFoldDB" id="A0A9E2W6Y1"/>
<feature type="transmembrane region" description="Helical" evidence="1">
    <location>
        <begin position="40"/>
        <end position="63"/>
    </location>
</feature>
<keyword evidence="1" id="KW-0472">Membrane</keyword>
<feature type="transmembrane region" description="Helical" evidence="1">
    <location>
        <begin position="83"/>
        <end position="107"/>
    </location>
</feature>